<dbReference type="Proteomes" id="UP001357485">
    <property type="component" value="Unassembled WGS sequence"/>
</dbReference>
<keyword evidence="2" id="KW-1185">Reference proteome</keyword>
<gene>
    <name evidence="1" type="ORF">LTR16_009974</name>
</gene>
<reference evidence="1 2" key="1">
    <citation type="submission" date="2023-08" db="EMBL/GenBank/DDBJ databases">
        <title>Black Yeasts Isolated from many extreme environments.</title>
        <authorList>
            <person name="Coleine C."/>
            <person name="Stajich J.E."/>
            <person name="Selbmann L."/>
        </authorList>
    </citation>
    <scope>NUCLEOTIDE SEQUENCE [LARGE SCALE GENOMIC DNA]</scope>
    <source>
        <strain evidence="1 2">CCFEE 536</strain>
    </source>
</reference>
<feature type="non-terminal residue" evidence="1">
    <location>
        <position position="111"/>
    </location>
</feature>
<dbReference type="EMBL" id="JAVRRA010010934">
    <property type="protein sequence ID" value="KAK5240938.1"/>
    <property type="molecule type" value="Genomic_DNA"/>
</dbReference>
<name>A0ABR0LTC3_9PEZI</name>
<comment type="caution">
    <text evidence="1">The sequence shown here is derived from an EMBL/GenBank/DDBJ whole genome shotgun (WGS) entry which is preliminary data.</text>
</comment>
<sequence length="111" mass="12371">MNKQHARVDSVVDVDFGRRESTDSDDLEAFFANYVPLSSLPTPPESEAFTKNECWNYIINATTENAKHTDPAQHLANLVPYNVFPQRPSAVIVQGFLSRTNLSFEVLGLSA</sequence>
<accession>A0ABR0LTC3</accession>
<protein>
    <submittedName>
        <fullName evidence="1">Uncharacterized protein</fullName>
    </submittedName>
</protein>
<evidence type="ECO:0000313" key="2">
    <source>
        <dbReference type="Proteomes" id="UP001357485"/>
    </source>
</evidence>
<proteinExistence type="predicted"/>
<evidence type="ECO:0000313" key="1">
    <source>
        <dbReference type="EMBL" id="KAK5240938.1"/>
    </source>
</evidence>
<organism evidence="1 2">
    <name type="scientific">Cryomyces antarcticus</name>
    <dbReference type="NCBI Taxonomy" id="329879"/>
    <lineage>
        <taxon>Eukaryota</taxon>
        <taxon>Fungi</taxon>
        <taxon>Dikarya</taxon>
        <taxon>Ascomycota</taxon>
        <taxon>Pezizomycotina</taxon>
        <taxon>Dothideomycetes</taxon>
        <taxon>Dothideomycetes incertae sedis</taxon>
        <taxon>Cryomyces</taxon>
    </lineage>
</organism>